<dbReference type="PROSITE" id="PS51084">
    <property type="entry name" value="HIT_2"/>
    <property type="match status" value="1"/>
</dbReference>
<gene>
    <name evidence="3" type="ORF">I550_5696</name>
</gene>
<feature type="short sequence motif" description="Histidine triad motif" evidence="1">
    <location>
        <begin position="105"/>
        <end position="109"/>
    </location>
</feature>
<evidence type="ECO:0000313" key="3">
    <source>
        <dbReference type="EMBL" id="EUA54056.1"/>
    </source>
</evidence>
<dbReference type="Gene3D" id="3.30.428.10">
    <property type="entry name" value="HIT-like"/>
    <property type="match status" value="1"/>
</dbReference>
<accession>X8CE03</accession>
<sequence>MGMKWSEASLTGLPMKQQPTCSTCGFALWTPIAKLSVSHVGLYDDARFPGRLIVSLDEHVEHFDQADPGVLAAFMADLQVASLVLRKMGDVERVNIAVLGNKDPHVHAHVIPRRVTDANFGVAPWENAEPRSSMTPEDRVTIVDLLRQGFGVVVA</sequence>
<organism evidence="3 4">
    <name type="scientific">Mycobacterium intracellulare 1956</name>
    <dbReference type="NCBI Taxonomy" id="1299331"/>
    <lineage>
        <taxon>Bacteria</taxon>
        <taxon>Bacillati</taxon>
        <taxon>Actinomycetota</taxon>
        <taxon>Actinomycetes</taxon>
        <taxon>Mycobacteriales</taxon>
        <taxon>Mycobacteriaceae</taxon>
        <taxon>Mycobacterium</taxon>
        <taxon>Mycobacterium avium complex (MAC)</taxon>
    </lineage>
</organism>
<dbReference type="Pfam" id="PF01230">
    <property type="entry name" value="HIT"/>
    <property type="match status" value="1"/>
</dbReference>
<proteinExistence type="predicted"/>
<protein>
    <submittedName>
        <fullName evidence="3">Histidine triad domain protein</fullName>
    </submittedName>
</protein>
<feature type="domain" description="HIT" evidence="2">
    <location>
        <begin position="49"/>
        <end position="120"/>
    </location>
</feature>
<evidence type="ECO:0000313" key="4">
    <source>
        <dbReference type="Proteomes" id="UP000020825"/>
    </source>
</evidence>
<dbReference type="EMBL" id="JAOG01000003">
    <property type="protein sequence ID" value="EUA54056.1"/>
    <property type="molecule type" value="Genomic_DNA"/>
</dbReference>
<dbReference type="AlphaFoldDB" id="X8CE03"/>
<dbReference type="InterPro" id="IPR011146">
    <property type="entry name" value="HIT-like"/>
</dbReference>
<evidence type="ECO:0000256" key="1">
    <source>
        <dbReference type="PROSITE-ProRule" id="PRU00464"/>
    </source>
</evidence>
<comment type="caution">
    <text evidence="3">The sequence shown here is derived from an EMBL/GenBank/DDBJ whole genome shotgun (WGS) entry which is preliminary data.</text>
</comment>
<dbReference type="Proteomes" id="UP000020825">
    <property type="component" value="Unassembled WGS sequence"/>
</dbReference>
<reference evidence="3 4" key="1">
    <citation type="submission" date="2013-12" db="EMBL/GenBank/DDBJ databases">
        <authorList>
            <person name="Zelazny A."/>
            <person name="Olivier K."/>
            <person name="Holland S."/>
            <person name="Lenaerts A."/>
            <person name="Ordway D."/>
            <person name="DeGroote M.A."/>
            <person name="Parker T."/>
            <person name="Sizemore C."/>
            <person name="Tallon L.J."/>
            <person name="Sadzewicz L.K."/>
            <person name="Sengamalay N."/>
            <person name="Fraser C.M."/>
            <person name="Hine E."/>
            <person name="Shefchek K.A."/>
            <person name="Das S.P."/>
            <person name="Tettelin H."/>
        </authorList>
    </citation>
    <scope>NUCLEOTIDE SEQUENCE [LARGE SCALE GENOMIC DNA]</scope>
    <source>
        <strain evidence="3 4">1956</strain>
    </source>
</reference>
<evidence type="ECO:0000259" key="2">
    <source>
        <dbReference type="PROSITE" id="PS51084"/>
    </source>
</evidence>
<dbReference type="GO" id="GO:0003824">
    <property type="term" value="F:catalytic activity"/>
    <property type="evidence" value="ECO:0007669"/>
    <property type="project" value="InterPro"/>
</dbReference>
<dbReference type="InterPro" id="IPR036265">
    <property type="entry name" value="HIT-like_sf"/>
</dbReference>
<dbReference type="SUPFAM" id="SSF54197">
    <property type="entry name" value="HIT-like"/>
    <property type="match status" value="1"/>
</dbReference>
<name>X8CE03_MYCIT</name>